<keyword evidence="3" id="KW-1185">Reference proteome</keyword>
<gene>
    <name evidence="2" type="ORF">QWI16_14875</name>
</gene>
<accession>A0ABT8TH84</accession>
<reference evidence="2" key="1">
    <citation type="submission" date="2023-07" db="EMBL/GenBank/DDBJ databases">
        <title>Gilvimarinus algae sp. nov., isolated from the surface of Kelp.</title>
        <authorList>
            <person name="Sun Y.Y."/>
            <person name="Gong Y."/>
            <person name="Du Z.J."/>
        </authorList>
    </citation>
    <scope>NUCLEOTIDE SEQUENCE</scope>
    <source>
        <strain evidence="2">SDUM040014</strain>
    </source>
</reference>
<dbReference type="InterPro" id="IPR029044">
    <property type="entry name" value="Nucleotide-diphossugar_trans"/>
</dbReference>
<feature type="domain" description="Glycosyltransferase 2-like" evidence="1">
    <location>
        <begin position="9"/>
        <end position="152"/>
    </location>
</feature>
<dbReference type="InterPro" id="IPR001173">
    <property type="entry name" value="Glyco_trans_2-like"/>
</dbReference>
<dbReference type="EMBL" id="JAULRT010000062">
    <property type="protein sequence ID" value="MDO3383462.1"/>
    <property type="molecule type" value="Genomic_DNA"/>
</dbReference>
<organism evidence="2 3">
    <name type="scientific">Gilvimarinus algae</name>
    <dbReference type="NCBI Taxonomy" id="3058037"/>
    <lineage>
        <taxon>Bacteria</taxon>
        <taxon>Pseudomonadati</taxon>
        <taxon>Pseudomonadota</taxon>
        <taxon>Gammaproteobacteria</taxon>
        <taxon>Cellvibrionales</taxon>
        <taxon>Cellvibrionaceae</taxon>
        <taxon>Gilvimarinus</taxon>
    </lineage>
</organism>
<proteinExistence type="predicted"/>
<evidence type="ECO:0000259" key="1">
    <source>
        <dbReference type="Pfam" id="PF00535"/>
    </source>
</evidence>
<dbReference type="PANTHER" id="PTHR10859">
    <property type="entry name" value="GLYCOSYL TRANSFERASE"/>
    <property type="match status" value="1"/>
</dbReference>
<name>A0ABT8TH84_9GAMM</name>
<dbReference type="RefSeq" id="WP_302714243.1">
    <property type="nucleotide sequence ID" value="NZ_JAULRT010000062.1"/>
</dbReference>
<dbReference type="Proteomes" id="UP001168380">
    <property type="component" value="Unassembled WGS sequence"/>
</dbReference>
<dbReference type="Gene3D" id="3.90.550.10">
    <property type="entry name" value="Spore Coat Polysaccharide Biosynthesis Protein SpsA, Chain A"/>
    <property type="match status" value="1"/>
</dbReference>
<dbReference type="Pfam" id="PF00535">
    <property type="entry name" value="Glycos_transf_2"/>
    <property type="match status" value="1"/>
</dbReference>
<dbReference type="SUPFAM" id="SSF53448">
    <property type="entry name" value="Nucleotide-diphospho-sugar transferases"/>
    <property type="match status" value="1"/>
</dbReference>
<evidence type="ECO:0000313" key="3">
    <source>
        <dbReference type="Proteomes" id="UP001168380"/>
    </source>
</evidence>
<sequence length="256" mass="28787">MSDSVRVCAVIPVYNHAHLVGDTLRALRAQGIDCVLVNDGGDEQATQTLRALASETDSDLVEQFPNGGKGRAVLLGMHHGLGRGYTHALQIDADGQHEVSDARGLIQLAEQHSEAVITGIPRYDESVPRHRYYSRYLTHVWVWIETLSFEIKDSMCGFRVYPLAPVMQLARDVSLGGRMDFDTEVLVRLHWRGVRVVSVPTRVVYPANGVSNFRLWGDNVVISWMHTKLVLGMLIRLPVIIGRRLTRLRESRRGRE</sequence>
<protein>
    <submittedName>
        <fullName evidence="2">Glycosyltransferase family 2 protein</fullName>
    </submittedName>
</protein>
<evidence type="ECO:0000313" key="2">
    <source>
        <dbReference type="EMBL" id="MDO3383462.1"/>
    </source>
</evidence>
<dbReference type="PANTHER" id="PTHR10859:SF91">
    <property type="entry name" value="DOLICHYL-PHOSPHATE BETA-GLUCOSYLTRANSFERASE"/>
    <property type="match status" value="1"/>
</dbReference>
<comment type="caution">
    <text evidence="2">The sequence shown here is derived from an EMBL/GenBank/DDBJ whole genome shotgun (WGS) entry which is preliminary data.</text>
</comment>
<dbReference type="CDD" id="cd04179">
    <property type="entry name" value="DPM_DPG-synthase_like"/>
    <property type="match status" value="1"/>
</dbReference>